<evidence type="ECO:0000256" key="3">
    <source>
        <dbReference type="ARBA" id="ARBA00023125"/>
    </source>
</evidence>
<dbReference type="SUPFAM" id="SSF53850">
    <property type="entry name" value="Periplasmic binding protein-like II"/>
    <property type="match status" value="1"/>
</dbReference>
<dbReference type="Pfam" id="PF00126">
    <property type="entry name" value="HTH_1"/>
    <property type="match status" value="1"/>
</dbReference>
<dbReference type="InterPro" id="IPR036388">
    <property type="entry name" value="WH-like_DNA-bd_sf"/>
</dbReference>
<gene>
    <name evidence="6" type="ORF">ABIE13_002984</name>
</gene>
<proteinExistence type="inferred from homology"/>
<dbReference type="GO" id="GO:0003677">
    <property type="term" value="F:DNA binding"/>
    <property type="evidence" value="ECO:0007669"/>
    <property type="project" value="UniProtKB-KW"/>
</dbReference>
<dbReference type="Gene3D" id="1.10.10.10">
    <property type="entry name" value="Winged helix-like DNA-binding domain superfamily/Winged helix DNA-binding domain"/>
    <property type="match status" value="1"/>
</dbReference>
<dbReference type="EMBL" id="JBEPSH010000005">
    <property type="protein sequence ID" value="MET4577873.1"/>
    <property type="molecule type" value="Genomic_DNA"/>
</dbReference>
<accession>A0ABV2QBD3</accession>
<comment type="caution">
    <text evidence="6">The sequence shown here is derived from an EMBL/GenBank/DDBJ whole genome shotgun (WGS) entry which is preliminary data.</text>
</comment>
<evidence type="ECO:0000256" key="1">
    <source>
        <dbReference type="ARBA" id="ARBA00009437"/>
    </source>
</evidence>
<sequence>MDRLSSMRVFTLAAQAGTLSGAARALDMSPSMATKHVDALEERLGVKLLHRTTRKLVLTEAGEAYLEAALRILDDVDEADATATAQRTRATGVLRLNMPLSYGMRHIAPLIPVFSEAHPAVSLELGMTDAPVDLVGERWDMAVRIGHLHDDTLQARRLGDCSMILCAAPSYLKRHGAPTTVADLAKHNCLGYTLSITNSPTLWRFGREGSITQAVQGNLRANSGEALLAAALGGQGLIYHPTFILNEAIANGGLTALTLDHPPHELGGIYAVWPANRHPPAKVRVMVDFLVARLGTSGG</sequence>
<evidence type="ECO:0000256" key="4">
    <source>
        <dbReference type="ARBA" id="ARBA00023163"/>
    </source>
</evidence>
<dbReference type="InterPro" id="IPR005119">
    <property type="entry name" value="LysR_subst-bd"/>
</dbReference>
<name>A0ABV2QBD3_9BURK</name>
<dbReference type="InterPro" id="IPR058163">
    <property type="entry name" value="LysR-type_TF_proteobact-type"/>
</dbReference>
<dbReference type="Gene3D" id="3.40.190.290">
    <property type="match status" value="1"/>
</dbReference>
<dbReference type="SUPFAM" id="SSF46785">
    <property type="entry name" value="Winged helix' DNA-binding domain"/>
    <property type="match status" value="1"/>
</dbReference>
<organism evidence="6 7">
    <name type="scientific">Ottowia thiooxydans</name>
    <dbReference type="NCBI Taxonomy" id="219182"/>
    <lineage>
        <taxon>Bacteria</taxon>
        <taxon>Pseudomonadati</taxon>
        <taxon>Pseudomonadota</taxon>
        <taxon>Betaproteobacteria</taxon>
        <taxon>Burkholderiales</taxon>
        <taxon>Comamonadaceae</taxon>
        <taxon>Ottowia</taxon>
    </lineage>
</organism>
<dbReference type="RefSeq" id="WP_354444603.1">
    <property type="nucleotide sequence ID" value="NZ_JBEPSH010000005.1"/>
</dbReference>
<dbReference type="PANTHER" id="PTHR30537">
    <property type="entry name" value="HTH-TYPE TRANSCRIPTIONAL REGULATOR"/>
    <property type="match status" value="1"/>
</dbReference>
<evidence type="ECO:0000259" key="5">
    <source>
        <dbReference type="PROSITE" id="PS50931"/>
    </source>
</evidence>
<feature type="domain" description="HTH lysR-type" evidence="5">
    <location>
        <begin position="1"/>
        <end position="59"/>
    </location>
</feature>
<evidence type="ECO:0000256" key="2">
    <source>
        <dbReference type="ARBA" id="ARBA00023015"/>
    </source>
</evidence>
<comment type="similarity">
    <text evidence="1">Belongs to the LysR transcriptional regulatory family.</text>
</comment>
<reference evidence="6 7" key="1">
    <citation type="submission" date="2024-06" db="EMBL/GenBank/DDBJ databases">
        <title>Sorghum-associated microbial communities from plants grown in Nebraska, USA.</title>
        <authorList>
            <person name="Schachtman D."/>
        </authorList>
    </citation>
    <scope>NUCLEOTIDE SEQUENCE [LARGE SCALE GENOMIC DNA]</scope>
    <source>
        <strain evidence="6 7">2709</strain>
    </source>
</reference>
<dbReference type="CDD" id="cd08422">
    <property type="entry name" value="PBP2_CrgA_like"/>
    <property type="match status" value="1"/>
</dbReference>
<keyword evidence="2" id="KW-0805">Transcription regulation</keyword>
<keyword evidence="4" id="KW-0804">Transcription</keyword>
<dbReference type="Proteomes" id="UP001549320">
    <property type="component" value="Unassembled WGS sequence"/>
</dbReference>
<dbReference type="InterPro" id="IPR000847">
    <property type="entry name" value="LysR_HTH_N"/>
</dbReference>
<keyword evidence="7" id="KW-1185">Reference proteome</keyword>
<evidence type="ECO:0000313" key="7">
    <source>
        <dbReference type="Proteomes" id="UP001549320"/>
    </source>
</evidence>
<dbReference type="Pfam" id="PF03466">
    <property type="entry name" value="LysR_substrate"/>
    <property type="match status" value="1"/>
</dbReference>
<dbReference type="PROSITE" id="PS50931">
    <property type="entry name" value="HTH_LYSR"/>
    <property type="match status" value="1"/>
</dbReference>
<dbReference type="PANTHER" id="PTHR30537:SF5">
    <property type="entry name" value="HTH-TYPE TRANSCRIPTIONAL ACTIVATOR TTDR-RELATED"/>
    <property type="match status" value="1"/>
</dbReference>
<keyword evidence="3 6" id="KW-0238">DNA-binding</keyword>
<evidence type="ECO:0000313" key="6">
    <source>
        <dbReference type="EMBL" id="MET4577873.1"/>
    </source>
</evidence>
<dbReference type="InterPro" id="IPR036390">
    <property type="entry name" value="WH_DNA-bd_sf"/>
</dbReference>
<protein>
    <submittedName>
        <fullName evidence="6">DNA-binding transcriptional LysR family regulator</fullName>
    </submittedName>
</protein>